<dbReference type="RefSeq" id="WP_217965758.1">
    <property type="nucleotide sequence ID" value="NZ_JAHTBN010000008.1"/>
</dbReference>
<comment type="caution">
    <text evidence="5">The sequence shown here is derived from an EMBL/GenBank/DDBJ whole genome shotgun (WGS) entry which is preliminary data.</text>
</comment>
<dbReference type="PANTHER" id="PTHR32308:SF0">
    <property type="entry name" value="HPCH_HPAI ALDOLASE_CITRATE LYASE DOMAIN-CONTAINING PROTEIN"/>
    <property type="match status" value="1"/>
</dbReference>
<evidence type="ECO:0000256" key="1">
    <source>
        <dbReference type="ARBA" id="ARBA00001946"/>
    </source>
</evidence>
<dbReference type="EMBL" id="JBHSBV010000005">
    <property type="protein sequence ID" value="MFC4202254.1"/>
    <property type="molecule type" value="Genomic_DNA"/>
</dbReference>
<accession>A0ABV8P2E8</accession>
<dbReference type="InterPro" id="IPR011206">
    <property type="entry name" value="Citrate_lyase_beta/mcl1/mcl2"/>
</dbReference>
<name>A0ABV8P2E8_9BURK</name>
<keyword evidence="5" id="KW-0456">Lyase</keyword>
<protein>
    <submittedName>
        <fullName evidence="5">HpcH/HpaI aldolase/citrate lyase family protein</fullName>
    </submittedName>
</protein>
<evidence type="ECO:0000256" key="3">
    <source>
        <dbReference type="ARBA" id="ARBA00022842"/>
    </source>
</evidence>
<organism evidence="5 6">
    <name type="scientific">Candidimonas humi</name>
    <dbReference type="NCBI Taxonomy" id="683355"/>
    <lineage>
        <taxon>Bacteria</taxon>
        <taxon>Pseudomonadati</taxon>
        <taxon>Pseudomonadota</taxon>
        <taxon>Betaproteobacteria</taxon>
        <taxon>Burkholderiales</taxon>
        <taxon>Alcaligenaceae</taxon>
        <taxon>Candidimonas</taxon>
    </lineage>
</organism>
<comment type="cofactor">
    <cofactor evidence="1">
        <name>Mg(2+)</name>
        <dbReference type="ChEBI" id="CHEBI:18420"/>
    </cofactor>
</comment>
<dbReference type="GO" id="GO:0016829">
    <property type="term" value="F:lyase activity"/>
    <property type="evidence" value="ECO:0007669"/>
    <property type="project" value="UniProtKB-KW"/>
</dbReference>
<keyword evidence="6" id="KW-1185">Reference proteome</keyword>
<keyword evidence="3" id="KW-0460">Magnesium</keyword>
<sequence>MSASMLFVPASSPDKFAKAQGGDAHALILDLEDSVPPDGKQQARENVVRMLGSRSSGQQLWVRVNSAGSGLLLQDLAAIVPQRPYGIVLPKCCGRDSLFPVACYLDALEASAGIAIGQTRILAIATETAASLFRLSDYAGVTDRLWGLAWGGEDLGADMGVISNSEGGVYTDPFRLARSLCVLGAAAAGVRAIDAVTVALKDTERVGREAQAAFRDGFSGKMAIHPAQIEAINHAFTFSSEKIAWARRVLAAFAANPGERALQLDGQMIDEPHAKQARRILESLG</sequence>
<evidence type="ECO:0000313" key="6">
    <source>
        <dbReference type="Proteomes" id="UP001595848"/>
    </source>
</evidence>
<dbReference type="Pfam" id="PF03328">
    <property type="entry name" value="HpcH_HpaI"/>
    <property type="match status" value="1"/>
</dbReference>
<dbReference type="PIRSF" id="PIRSF015582">
    <property type="entry name" value="Cit_lyase_B"/>
    <property type="match status" value="1"/>
</dbReference>
<dbReference type="InterPro" id="IPR005000">
    <property type="entry name" value="Aldolase/citrate-lyase_domain"/>
</dbReference>
<gene>
    <name evidence="5" type="ORF">ACFOY1_14945</name>
</gene>
<evidence type="ECO:0000256" key="2">
    <source>
        <dbReference type="ARBA" id="ARBA00022723"/>
    </source>
</evidence>
<dbReference type="PANTHER" id="PTHR32308">
    <property type="entry name" value="LYASE BETA SUBUNIT, PUTATIVE (AFU_ORTHOLOGUE AFUA_4G13030)-RELATED"/>
    <property type="match status" value="1"/>
</dbReference>
<dbReference type="Proteomes" id="UP001595848">
    <property type="component" value="Unassembled WGS sequence"/>
</dbReference>
<reference evidence="6" key="1">
    <citation type="journal article" date="2019" name="Int. J. Syst. Evol. Microbiol.">
        <title>The Global Catalogue of Microorganisms (GCM) 10K type strain sequencing project: providing services to taxonomists for standard genome sequencing and annotation.</title>
        <authorList>
            <consortium name="The Broad Institute Genomics Platform"/>
            <consortium name="The Broad Institute Genome Sequencing Center for Infectious Disease"/>
            <person name="Wu L."/>
            <person name="Ma J."/>
        </authorList>
    </citation>
    <scope>NUCLEOTIDE SEQUENCE [LARGE SCALE GENOMIC DNA]</scope>
    <source>
        <strain evidence="6">LMG 24813</strain>
    </source>
</reference>
<evidence type="ECO:0000313" key="5">
    <source>
        <dbReference type="EMBL" id="MFC4202254.1"/>
    </source>
</evidence>
<proteinExistence type="predicted"/>
<keyword evidence="2" id="KW-0479">Metal-binding</keyword>
<evidence type="ECO:0000259" key="4">
    <source>
        <dbReference type="Pfam" id="PF03328"/>
    </source>
</evidence>
<feature type="domain" description="HpcH/HpaI aldolase/citrate lyase" evidence="4">
    <location>
        <begin position="4"/>
        <end position="226"/>
    </location>
</feature>